<comment type="caution">
    <text evidence="7">The sequence shown here is derived from an EMBL/GenBank/DDBJ whole genome shotgun (WGS) entry which is preliminary data.</text>
</comment>
<evidence type="ECO:0000313" key="8">
    <source>
        <dbReference type="Proteomes" id="UP000291269"/>
    </source>
</evidence>
<protein>
    <submittedName>
        <fullName evidence="7">Carbohydrate ABC transporter substrate-binding protein</fullName>
    </submittedName>
</protein>
<proteinExistence type="predicted"/>
<evidence type="ECO:0000256" key="3">
    <source>
        <dbReference type="ARBA" id="ARBA00023136"/>
    </source>
</evidence>
<dbReference type="Pfam" id="PF01547">
    <property type="entry name" value="SBP_bac_1"/>
    <property type="match status" value="1"/>
</dbReference>
<keyword evidence="8" id="KW-1185">Reference proteome</keyword>
<keyword evidence="1" id="KW-1003">Cell membrane</keyword>
<dbReference type="Gene3D" id="3.40.190.10">
    <property type="entry name" value="Periplasmic binding protein-like II"/>
    <property type="match status" value="1"/>
</dbReference>
<dbReference type="Proteomes" id="UP000291269">
    <property type="component" value="Unassembled WGS sequence"/>
</dbReference>
<organism evidence="7 8">
    <name type="scientific">Candidatus Borkfalkia ceftriaxoniphila</name>
    <dbReference type="NCBI Taxonomy" id="2508949"/>
    <lineage>
        <taxon>Bacteria</taxon>
        <taxon>Bacillati</taxon>
        <taxon>Bacillota</taxon>
        <taxon>Clostridia</taxon>
        <taxon>Christensenellales</taxon>
        <taxon>Christensenellaceae</taxon>
        <taxon>Candidatus Borkfalkia</taxon>
    </lineage>
</organism>
<evidence type="ECO:0000256" key="2">
    <source>
        <dbReference type="ARBA" id="ARBA00022729"/>
    </source>
</evidence>
<dbReference type="AlphaFoldDB" id="A0A4Q2KCF8"/>
<sequence length="538" mass="60219">MKKLSALLLSALLLLGAFAAFTGCGGGNDNPPDTTTDKIDYNGTININLPIKDYPFEDIALKAVAEAYMDKHPETDVKVEGQTSSTYKDWLDSQFAGGSSVTDADIVQTLLISNAYLTTKMVDYSSYLVKPNPYNQNKSWKDTMEEEAYPLSTDRSGIYTLNFTTNMSFFFYNKTLWKQAGLTNADGTDKAPKTWDELLEFCAQIESNTQDKVPFAVGGATYTTGAMSWLLNIYGDQYYRGIADDIHAVAGDYCYDPDIDADWTLDITDKNNDSPSNYTANMLRFYAALMDNQITPKDAKYQAMITNLKKLIPVYCQDNFISNNYYQAEELFWGGNAAMVYNTTDFFNTYKQIFAQRPDAEKFEIGFFPAPPMTGTGDAKPDADTVRSVGGAVGWYGVVKKDKKQNDLVMDFMMFWGSKEGQDIYNQSLKEQGAYISGNSLVKDVDTPAEIYPAKEYEFPGLCHNNPVGQFFGNLASMNGSSYQMFEALCKNVFNGDITVARFGEQLTKAFQNDIPTYFTQMGWKSDAYLTPEKDPRL</sequence>
<evidence type="ECO:0000256" key="6">
    <source>
        <dbReference type="SAM" id="SignalP"/>
    </source>
</evidence>
<evidence type="ECO:0000256" key="1">
    <source>
        <dbReference type="ARBA" id="ARBA00022475"/>
    </source>
</evidence>
<dbReference type="RefSeq" id="WP_129225831.1">
    <property type="nucleotide sequence ID" value="NZ_SDOZ01000002.1"/>
</dbReference>
<accession>A0A4Q2KCF8</accession>
<keyword evidence="5" id="KW-0449">Lipoprotein</keyword>
<evidence type="ECO:0000256" key="5">
    <source>
        <dbReference type="ARBA" id="ARBA00023288"/>
    </source>
</evidence>
<gene>
    <name evidence="7" type="ORF">ESZ91_07750</name>
</gene>
<keyword evidence="3" id="KW-0472">Membrane</keyword>
<feature type="signal peptide" evidence="6">
    <location>
        <begin position="1"/>
        <end position="19"/>
    </location>
</feature>
<dbReference type="PANTHER" id="PTHR43649:SF33">
    <property type="entry name" value="POLYGALACTURONAN_RHAMNOGALACTURONAN-BINDING PROTEIN YTCQ"/>
    <property type="match status" value="1"/>
</dbReference>
<dbReference type="SUPFAM" id="SSF53850">
    <property type="entry name" value="Periplasmic binding protein-like II"/>
    <property type="match status" value="1"/>
</dbReference>
<evidence type="ECO:0000256" key="4">
    <source>
        <dbReference type="ARBA" id="ARBA00023139"/>
    </source>
</evidence>
<dbReference type="InterPro" id="IPR006059">
    <property type="entry name" value="SBP"/>
</dbReference>
<keyword evidence="4" id="KW-0564">Palmitate</keyword>
<reference evidence="7 8" key="1">
    <citation type="journal article" date="2019" name="Gut">
        <title>Antibiotics-induced monodominance of a novel gut bacterial order.</title>
        <authorList>
            <person name="Hildebrand F."/>
            <person name="Moitinho-Silva L."/>
            <person name="Blasche S."/>
            <person name="Jahn M.T."/>
            <person name="Gossmann T.I."/>
            <person name="Heuerta-Cepas J."/>
            <person name="Hercog R."/>
            <person name="Luetge M."/>
            <person name="Bahram M."/>
            <person name="Pryszlak A."/>
            <person name="Alves R.J."/>
            <person name="Waszak S.M."/>
            <person name="Zhu A."/>
            <person name="Ye L."/>
            <person name="Costea P.I."/>
            <person name="Aalvink S."/>
            <person name="Belzer C."/>
            <person name="Forslund S.K."/>
            <person name="Sunagawa S."/>
            <person name="Hentschel U."/>
            <person name="Merten C."/>
            <person name="Patil K.R."/>
            <person name="Benes V."/>
            <person name="Bork P."/>
        </authorList>
    </citation>
    <scope>NUCLEOTIDE SEQUENCE [LARGE SCALE GENOMIC DNA]</scope>
    <source>
        <strain evidence="7 8">HDS1380</strain>
    </source>
</reference>
<dbReference type="OrthoDB" id="42940at2"/>
<dbReference type="InterPro" id="IPR050490">
    <property type="entry name" value="Bact_solute-bd_prot1"/>
</dbReference>
<evidence type="ECO:0000313" key="7">
    <source>
        <dbReference type="EMBL" id="RXZ62278.1"/>
    </source>
</evidence>
<feature type="chain" id="PRO_5020939504" evidence="6">
    <location>
        <begin position="20"/>
        <end position="538"/>
    </location>
</feature>
<dbReference type="PROSITE" id="PS51257">
    <property type="entry name" value="PROKAR_LIPOPROTEIN"/>
    <property type="match status" value="1"/>
</dbReference>
<dbReference type="EMBL" id="SDOZ01000002">
    <property type="protein sequence ID" value="RXZ62278.1"/>
    <property type="molecule type" value="Genomic_DNA"/>
</dbReference>
<name>A0A4Q2KCF8_9FIRM</name>
<keyword evidence="2 6" id="KW-0732">Signal</keyword>
<dbReference type="PANTHER" id="PTHR43649">
    <property type="entry name" value="ARABINOSE-BINDING PROTEIN-RELATED"/>
    <property type="match status" value="1"/>
</dbReference>